<keyword evidence="2" id="KW-1185">Reference proteome</keyword>
<evidence type="ECO:0000313" key="1">
    <source>
        <dbReference type="EMBL" id="ANN86417.1"/>
    </source>
</evidence>
<reference evidence="1 2" key="1">
    <citation type="submission" date="2016-04" db="EMBL/GenBank/DDBJ databases">
        <title>Characterization and in vitro evaluation of new bacteriophages for the biocontrol of Escherichia coli.</title>
        <authorList>
            <person name="Pereira C."/>
            <person name="Moreirinha C."/>
            <person name="Cunha A."/>
            <person name="Lewicka M."/>
            <person name="Almeida P.J."/>
            <person name="Clemente C."/>
            <person name="Romalde J.L."/>
            <person name="Nunes M.L."/>
            <person name="Almeida A."/>
        </authorList>
    </citation>
    <scope>NUCLEOTIDE SEQUENCE [LARGE SCALE GENOMIC DNA]</scope>
</reference>
<proteinExistence type="predicted"/>
<dbReference type="EMBL" id="KX130727">
    <property type="protein sequence ID" value="ANN86417.1"/>
    <property type="molecule type" value="Genomic_DNA"/>
</dbReference>
<dbReference type="RefSeq" id="YP_010089076.1">
    <property type="nucleotide sequence ID" value="NC_055712.1"/>
</dbReference>
<organism evidence="1 2">
    <name type="scientific">Escherichia phage phT4A</name>
    <dbReference type="NCBI Taxonomy" id="1852638"/>
    <lineage>
        <taxon>Viruses</taxon>
        <taxon>Duplodnaviria</taxon>
        <taxon>Heunggongvirae</taxon>
        <taxon>Uroviricota</taxon>
        <taxon>Caudoviricetes</taxon>
        <taxon>Pantevenvirales</taxon>
        <taxon>Straboviridae</taxon>
        <taxon>Slopekvirus</taxon>
        <taxon>Slopekvirus pht4A</taxon>
    </lineage>
</organism>
<protein>
    <submittedName>
        <fullName evidence="1">Uncharacterized protein</fullName>
    </submittedName>
</protein>
<name>A0A193GZ66_9CAUD</name>
<evidence type="ECO:0000313" key="2">
    <source>
        <dbReference type="Proteomes" id="UP000259013"/>
    </source>
</evidence>
<dbReference type="KEGG" id="vg:65106528"/>
<sequence length="98" mass="11386">MKILTYNTRRNRIVALVTDEDAYLLELYPDENKTLMDIDGYCNDYDLCAKDIKVTTVEPEEVSTVLKYRYLIESNCDIMFSFLANLQIKADGDKWGCI</sequence>
<accession>A0A193GZ66</accession>
<dbReference type="GeneID" id="65106528"/>
<dbReference type="Proteomes" id="UP000259013">
    <property type="component" value="Segment"/>
</dbReference>